<evidence type="ECO:0000256" key="6">
    <source>
        <dbReference type="ARBA" id="ARBA00023136"/>
    </source>
</evidence>
<dbReference type="InterPro" id="IPR036259">
    <property type="entry name" value="MFS_trans_sf"/>
</dbReference>
<dbReference type="AlphaFoldDB" id="A0A919K283"/>
<keyword evidence="3" id="KW-1003">Cell membrane</keyword>
<evidence type="ECO:0000256" key="7">
    <source>
        <dbReference type="SAM" id="Phobius"/>
    </source>
</evidence>
<evidence type="ECO:0000313" key="8">
    <source>
        <dbReference type="EMBL" id="GIE97675.1"/>
    </source>
</evidence>
<feature type="transmembrane region" description="Helical" evidence="7">
    <location>
        <begin position="12"/>
        <end position="38"/>
    </location>
</feature>
<protein>
    <submittedName>
        <fullName evidence="8">MFS transporter</fullName>
    </submittedName>
</protein>
<feature type="transmembrane region" description="Helical" evidence="7">
    <location>
        <begin position="381"/>
        <end position="401"/>
    </location>
</feature>
<feature type="transmembrane region" description="Helical" evidence="7">
    <location>
        <begin position="312"/>
        <end position="334"/>
    </location>
</feature>
<proteinExistence type="predicted"/>
<feature type="transmembrane region" description="Helical" evidence="7">
    <location>
        <begin position="50"/>
        <end position="67"/>
    </location>
</feature>
<reference evidence="8" key="1">
    <citation type="submission" date="2021-01" db="EMBL/GenBank/DDBJ databases">
        <title>Whole genome shotgun sequence of Actinoplanes rishiriensis NBRC 108556.</title>
        <authorList>
            <person name="Komaki H."/>
            <person name="Tamura T."/>
        </authorList>
    </citation>
    <scope>NUCLEOTIDE SEQUENCE</scope>
    <source>
        <strain evidence="8">NBRC 108556</strain>
    </source>
</reference>
<feature type="transmembrane region" description="Helical" evidence="7">
    <location>
        <begin position="105"/>
        <end position="130"/>
    </location>
</feature>
<evidence type="ECO:0000256" key="2">
    <source>
        <dbReference type="ARBA" id="ARBA00022448"/>
    </source>
</evidence>
<keyword evidence="2" id="KW-0813">Transport</keyword>
<feature type="transmembrane region" description="Helical" evidence="7">
    <location>
        <begin position="286"/>
        <end position="306"/>
    </location>
</feature>
<feature type="transmembrane region" description="Helical" evidence="7">
    <location>
        <begin position="79"/>
        <end position="99"/>
    </location>
</feature>
<feature type="transmembrane region" description="Helical" evidence="7">
    <location>
        <begin position="252"/>
        <end position="274"/>
    </location>
</feature>
<feature type="transmembrane region" description="Helical" evidence="7">
    <location>
        <begin position="142"/>
        <end position="162"/>
    </location>
</feature>
<dbReference type="Proteomes" id="UP000636960">
    <property type="component" value="Unassembled WGS sequence"/>
</dbReference>
<comment type="subcellular location">
    <subcellularLocation>
        <location evidence="1">Cell membrane</location>
        <topology evidence="1">Multi-pass membrane protein</topology>
    </subcellularLocation>
</comment>
<gene>
    <name evidence="8" type="ORF">Ari01nite_51400</name>
</gene>
<dbReference type="PANTHER" id="PTHR23513">
    <property type="entry name" value="INTEGRAL MEMBRANE EFFLUX PROTEIN-RELATED"/>
    <property type="match status" value="1"/>
</dbReference>
<dbReference type="SUPFAM" id="SSF103473">
    <property type="entry name" value="MFS general substrate transporter"/>
    <property type="match status" value="1"/>
</dbReference>
<accession>A0A919K283</accession>
<keyword evidence="6 7" id="KW-0472">Membrane</keyword>
<evidence type="ECO:0000313" key="9">
    <source>
        <dbReference type="Proteomes" id="UP000636960"/>
    </source>
</evidence>
<dbReference type="Pfam" id="PF05977">
    <property type="entry name" value="MFS_3"/>
    <property type="match status" value="1"/>
</dbReference>
<evidence type="ECO:0000256" key="1">
    <source>
        <dbReference type="ARBA" id="ARBA00004651"/>
    </source>
</evidence>
<dbReference type="RefSeq" id="WP_203784714.1">
    <property type="nucleotide sequence ID" value="NZ_BOMV01000057.1"/>
</dbReference>
<organism evidence="8 9">
    <name type="scientific">Paractinoplanes rishiriensis</name>
    <dbReference type="NCBI Taxonomy" id="1050105"/>
    <lineage>
        <taxon>Bacteria</taxon>
        <taxon>Bacillati</taxon>
        <taxon>Actinomycetota</taxon>
        <taxon>Actinomycetes</taxon>
        <taxon>Micromonosporales</taxon>
        <taxon>Micromonosporaceae</taxon>
        <taxon>Paractinoplanes</taxon>
    </lineage>
</organism>
<sequence length="425" mass="44539">MSVWRNRDFVKLWGGETVSLVGSQVTDLALPLVAILTLQATAFEVGLLNVARYAPFVLLSLFAGVWFDRHRRRPTLIGVNLGRAVLIGLVPVAGLLHLLTMEWLYLIAFLVGILTVLFDVGVLSYVPSVVERKDLGEANSKIAVSYSIAGIGGPGLAGFLIGVLTAPVALVIDAVTYLASAGALASIRRREPEPERPADRESVRSSIAEGLRAVFGNRVLRHLATQSATFNLFENVVVTVFLLYAVRELGIGPAAIGLVVSAGSVGALLGALAANKARTVLGIGPALRWSTVLACLSPLFLLLPGGNDPVSLLILAAALAVHGANLAVFNVNALTLRQSVTPNRLLGRMNASYRLILFGTIPLGAFLGGSLAGLFGPRTALVAGVLGVASPVAWLLFSPVFRLAEIPDSPDEPEPALAGSSTEGN</sequence>
<keyword evidence="4 7" id="KW-0812">Transmembrane</keyword>
<feature type="transmembrane region" description="Helical" evidence="7">
    <location>
        <begin position="355"/>
        <end position="375"/>
    </location>
</feature>
<dbReference type="InterPro" id="IPR010290">
    <property type="entry name" value="TM_effector"/>
</dbReference>
<dbReference type="GO" id="GO:0005886">
    <property type="term" value="C:plasma membrane"/>
    <property type="evidence" value="ECO:0007669"/>
    <property type="project" value="UniProtKB-SubCell"/>
</dbReference>
<evidence type="ECO:0000256" key="5">
    <source>
        <dbReference type="ARBA" id="ARBA00022989"/>
    </source>
</evidence>
<dbReference type="Gene3D" id="1.20.1250.20">
    <property type="entry name" value="MFS general substrate transporter like domains"/>
    <property type="match status" value="1"/>
</dbReference>
<evidence type="ECO:0000256" key="3">
    <source>
        <dbReference type="ARBA" id="ARBA00022475"/>
    </source>
</evidence>
<comment type="caution">
    <text evidence="8">The sequence shown here is derived from an EMBL/GenBank/DDBJ whole genome shotgun (WGS) entry which is preliminary data.</text>
</comment>
<keyword evidence="5 7" id="KW-1133">Transmembrane helix</keyword>
<dbReference type="EMBL" id="BOMV01000057">
    <property type="protein sequence ID" value="GIE97675.1"/>
    <property type="molecule type" value="Genomic_DNA"/>
</dbReference>
<evidence type="ECO:0000256" key="4">
    <source>
        <dbReference type="ARBA" id="ARBA00022692"/>
    </source>
</evidence>
<keyword evidence="9" id="KW-1185">Reference proteome</keyword>
<name>A0A919K283_9ACTN</name>
<dbReference type="PANTHER" id="PTHR23513:SF6">
    <property type="entry name" value="MAJOR FACILITATOR SUPERFAMILY ASSOCIATED DOMAIN-CONTAINING PROTEIN"/>
    <property type="match status" value="1"/>
</dbReference>
<dbReference type="CDD" id="cd06173">
    <property type="entry name" value="MFS_MefA_like"/>
    <property type="match status" value="1"/>
</dbReference>